<dbReference type="AlphaFoldDB" id="A0A2A9DNH6"/>
<comment type="caution">
    <text evidence="1">The sequence shown here is derived from an EMBL/GenBank/DDBJ whole genome shotgun (WGS) entry which is preliminary data.</text>
</comment>
<dbReference type="EMBL" id="PDJF01000001">
    <property type="protein sequence ID" value="PFG27916.1"/>
    <property type="molecule type" value="Genomic_DNA"/>
</dbReference>
<accession>A0A2A9DNH6</accession>
<proteinExistence type="predicted"/>
<organism evidence="1 2">
    <name type="scientific">Corynebacterium renale</name>
    <dbReference type="NCBI Taxonomy" id="1724"/>
    <lineage>
        <taxon>Bacteria</taxon>
        <taxon>Bacillati</taxon>
        <taxon>Actinomycetota</taxon>
        <taxon>Actinomycetes</taxon>
        <taxon>Mycobacteriales</taxon>
        <taxon>Corynebacteriaceae</taxon>
        <taxon>Corynebacterium</taxon>
    </lineage>
</organism>
<sequence length="131" mass="14269">MTIRVPHHELADTLALYGPGIIIPTPADGDFARVHEVVVRVVDGGRAMEVPGSLARSVTNRLPADDRVTIIFQPRDPHGWVLLIEGHASTTHGSWEESRWSFAGGFAVVDAQDTMVRVEVASAMLHRARGL</sequence>
<reference evidence="1 2" key="1">
    <citation type="submission" date="2017-10" db="EMBL/GenBank/DDBJ databases">
        <title>Sequencing the genomes of 1000 actinobacteria strains.</title>
        <authorList>
            <person name="Klenk H.-P."/>
        </authorList>
    </citation>
    <scope>NUCLEOTIDE SEQUENCE [LARGE SCALE GENOMIC DNA]</scope>
    <source>
        <strain evidence="1 2">DSM 20688</strain>
    </source>
</reference>
<evidence type="ECO:0000313" key="1">
    <source>
        <dbReference type="EMBL" id="PFG27916.1"/>
    </source>
</evidence>
<evidence type="ECO:0000313" key="2">
    <source>
        <dbReference type="Proteomes" id="UP000221653"/>
    </source>
</evidence>
<name>A0A2A9DNH6_9CORY</name>
<keyword evidence="2" id="KW-1185">Reference proteome</keyword>
<gene>
    <name evidence="1" type="ORF">ATK06_0998</name>
</gene>
<dbReference type="OrthoDB" id="4411349at2"/>
<protein>
    <submittedName>
        <fullName evidence="1">Uncharacterized protein</fullName>
    </submittedName>
</protein>
<dbReference type="RefSeq" id="WP_048380952.1">
    <property type="nucleotide sequence ID" value="NZ_LDYE01000008.1"/>
</dbReference>
<dbReference type="Proteomes" id="UP000221653">
    <property type="component" value="Unassembled WGS sequence"/>
</dbReference>